<evidence type="ECO:0000256" key="1">
    <source>
        <dbReference type="ARBA" id="ARBA00000971"/>
    </source>
</evidence>
<dbReference type="OMA" id="CPPHMAY"/>
<dbReference type="PROSITE" id="PS50059">
    <property type="entry name" value="FKBP_PPIASE"/>
    <property type="match status" value="1"/>
</dbReference>
<name>A0A1H6Q1Q4_YARLL</name>
<feature type="compositionally biased region" description="Acidic residues" evidence="8">
    <location>
        <begin position="103"/>
        <end position="136"/>
    </location>
</feature>
<comment type="similarity">
    <text evidence="3">Belongs to the FKBP-type PPIase family. FKBP3/4 subfamily.</text>
</comment>
<dbReference type="InterPro" id="IPR041232">
    <property type="entry name" value="NPL"/>
</dbReference>
<dbReference type="OrthoDB" id="77911at2759"/>
<evidence type="ECO:0000256" key="8">
    <source>
        <dbReference type="SAM" id="MobiDB-lite"/>
    </source>
</evidence>
<evidence type="ECO:0000256" key="2">
    <source>
        <dbReference type="ARBA" id="ARBA00002388"/>
    </source>
</evidence>
<dbReference type="FunFam" id="3.10.50.40:FF:000006">
    <property type="entry name" value="Peptidyl-prolyl cis-trans isomerase"/>
    <property type="match status" value="1"/>
</dbReference>
<evidence type="ECO:0000256" key="3">
    <source>
        <dbReference type="ARBA" id="ARBA00007838"/>
    </source>
</evidence>
<evidence type="ECO:0000313" key="10">
    <source>
        <dbReference type="Proteomes" id="UP000182444"/>
    </source>
</evidence>
<evidence type="ECO:0000256" key="5">
    <source>
        <dbReference type="ARBA" id="ARBA00023235"/>
    </source>
</evidence>
<dbReference type="PROSITE" id="PS00018">
    <property type="entry name" value="EF_HAND_1"/>
    <property type="match status" value="1"/>
</dbReference>
<dbReference type="eggNOG" id="KOG0552">
    <property type="taxonomic scope" value="Eukaryota"/>
</dbReference>
<dbReference type="GO" id="GO:0000785">
    <property type="term" value="C:chromatin"/>
    <property type="evidence" value="ECO:0007669"/>
    <property type="project" value="TreeGrafter"/>
</dbReference>
<gene>
    <name evidence="9" type="ORF">YALI1_E32816g</name>
</gene>
<dbReference type="AlphaFoldDB" id="A0A1H6Q1Q4"/>
<dbReference type="InterPro" id="IPR023566">
    <property type="entry name" value="PPIase_Fpr3/Fpr4-like"/>
</dbReference>
<dbReference type="EMBL" id="CP017557">
    <property type="protein sequence ID" value="AOW06055.1"/>
    <property type="molecule type" value="Genomic_DNA"/>
</dbReference>
<comment type="function">
    <text evidence="2">PPIases accelerate the folding of proteins. It catalyzes the cis-trans isomerization of proline imidic peptide bonds in oligopeptides.</text>
</comment>
<dbReference type="Pfam" id="PF17800">
    <property type="entry name" value="NPL"/>
    <property type="match status" value="1"/>
</dbReference>
<dbReference type="GO" id="GO:0005730">
    <property type="term" value="C:nucleolus"/>
    <property type="evidence" value="ECO:0007669"/>
    <property type="project" value="TreeGrafter"/>
</dbReference>
<feature type="compositionally biased region" description="Basic and acidic residues" evidence="8">
    <location>
        <begin position="253"/>
        <end position="272"/>
    </location>
</feature>
<comment type="catalytic activity">
    <reaction evidence="1 6 7">
        <text>[protein]-peptidylproline (omega=180) = [protein]-peptidylproline (omega=0)</text>
        <dbReference type="Rhea" id="RHEA:16237"/>
        <dbReference type="Rhea" id="RHEA-COMP:10747"/>
        <dbReference type="Rhea" id="RHEA-COMP:10748"/>
        <dbReference type="ChEBI" id="CHEBI:83833"/>
        <dbReference type="ChEBI" id="CHEBI:83834"/>
        <dbReference type="EC" id="5.2.1.8"/>
    </reaction>
</comment>
<reference evidence="9 10" key="1">
    <citation type="journal article" date="2016" name="PLoS ONE">
        <title>Sequence Assembly of Yarrowia lipolytica Strain W29/CLIB89 Shows Transposable Element Diversity.</title>
        <authorList>
            <person name="Magnan C."/>
            <person name="Yu J."/>
            <person name="Chang I."/>
            <person name="Jahn E."/>
            <person name="Kanomata Y."/>
            <person name="Wu J."/>
            <person name="Zeller M."/>
            <person name="Oakes M."/>
            <person name="Baldi P."/>
            <person name="Sandmeyer S."/>
        </authorList>
    </citation>
    <scope>NUCLEOTIDE SEQUENCE [LARGE SCALE GENOMIC DNA]</scope>
    <source>
        <strain evidence="10">CLIB89(W29)</strain>
    </source>
</reference>
<dbReference type="KEGG" id="yli:2912220"/>
<dbReference type="PANTHER" id="PTHR43811:SF19">
    <property type="entry name" value="39 KDA FK506-BINDING NUCLEAR PROTEIN"/>
    <property type="match status" value="1"/>
</dbReference>
<dbReference type="EC" id="5.2.1.8" evidence="6"/>
<keyword evidence="5 6" id="KW-0413">Isomerase</keyword>
<dbReference type="GeneID" id="2912220"/>
<evidence type="ECO:0000313" key="9">
    <source>
        <dbReference type="EMBL" id="AOW06055.1"/>
    </source>
</evidence>
<dbReference type="SMR" id="A0A1H6Q1Q4"/>
<dbReference type="InterPro" id="IPR046357">
    <property type="entry name" value="PPIase_dom_sf"/>
</dbReference>
<evidence type="ECO:0000256" key="7">
    <source>
        <dbReference type="PROSITE-ProRule" id="PRU00277"/>
    </source>
</evidence>
<dbReference type="PIRSF" id="PIRSF001473">
    <property type="entry name" value="FK506-bp_FPR3"/>
    <property type="match status" value="1"/>
</dbReference>
<proteinExistence type="inferred from homology"/>
<protein>
    <recommendedName>
        <fullName evidence="6">FK506-binding protein</fullName>
        <ecNumber evidence="6">5.2.1.8</ecNumber>
    </recommendedName>
</protein>
<feature type="region of interest" description="Disordered" evidence="8">
    <location>
        <begin position="236"/>
        <end position="297"/>
    </location>
</feature>
<dbReference type="SUPFAM" id="SSF54534">
    <property type="entry name" value="FKBP-like"/>
    <property type="match status" value="1"/>
</dbReference>
<dbReference type="GO" id="GO:0003755">
    <property type="term" value="F:peptidyl-prolyl cis-trans isomerase activity"/>
    <property type="evidence" value="ECO:0007669"/>
    <property type="project" value="UniProtKB-KW"/>
</dbReference>
<keyword evidence="4 6" id="KW-0697">Rotamase</keyword>
<dbReference type="InterPro" id="IPR018247">
    <property type="entry name" value="EF_Hand_1_Ca_BS"/>
</dbReference>
<dbReference type="Gene3D" id="3.10.50.40">
    <property type="match status" value="1"/>
</dbReference>
<dbReference type="Gene3D" id="2.60.120.340">
    <property type="entry name" value="Nucleoplasmin core domain"/>
    <property type="match status" value="1"/>
</dbReference>
<sequence>MSNNANNCLPLASYTLAVFPGIPVAPIEQDFPVSVRITMAAIDPARIEGDEEEPATLRILKPADNFDDEDDEDDEDEDDDDEDDEVSAEDMAQIKKLIAANEDGLDEVEGGDDDEDDDEDDEMEFEEDDEDDDDEGEIEDFVVCTLSPKFGYQQTLDLVITPGEQIMFEVTGSYAIHLSGNYIEHPYDMEDEDELLALGEDDEDDEDELDEGEYDLSPDEDEVINGDERLVELMEQDDEDDEDDEDEEEEPVVEPKKILKRAAEEKKQEKAAKKAKVAFTKNLEQGPTPSEPKPKLVTRQLEGGVKIEDRTVGEGPSAKVGSKVGVRYVGKLANGKVFDSNSKGKPFYFSVGKGEVIRGWDIGVQGMKVKGERRIIIPPGMAYGKQKLPGIPPNSQLTFDVKVVNIK</sequence>
<evidence type="ECO:0000256" key="4">
    <source>
        <dbReference type="ARBA" id="ARBA00023110"/>
    </source>
</evidence>
<dbReference type="Pfam" id="PF00254">
    <property type="entry name" value="FKBP_C"/>
    <property type="match status" value="1"/>
</dbReference>
<dbReference type="VEuPathDB" id="FungiDB:YALI1_E32816g"/>
<feature type="compositionally biased region" description="Acidic residues" evidence="8">
    <location>
        <begin position="236"/>
        <end position="252"/>
    </location>
</feature>
<dbReference type="VEuPathDB" id="FungiDB:YALI0_E27808g"/>
<accession>A0A1H6Q1Q4</accession>
<feature type="compositionally biased region" description="Acidic residues" evidence="8">
    <location>
        <begin position="65"/>
        <end position="88"/>
    </location>
</feature>
<evidence type="ECO:0000256" key="6">
    <source>
        <dbReference type="PIRNR" id="PIRNR001473"/>
    </source>
</evidence>
<dbReference type="Proteomes" id="UP000182444">
    <property type="component" value="Chromosome 1E"/>
</dbReference>
<feature type="region of interest" description="Disordered" evidence="8">
    <location>
        <begin position="191"/>
        <end position="223"/>
    </location>
</feature>
<dbReference type="PANTHER" id="PTHR43811">
    <property type="entry name" value="FKBP-TYPE PEPTIDYL-PROLYL CIS-TRANS ISOMERASE FKPA"/>
    <property type="match status" value="1"/>
</dbReference>
<dbReference type="InterPro" id="IPR001179">
    <property type="entry name" value="PPIase_FKBP_dom"/>
</dbReference>
<dbReference type="RefSeq" id="XP_504483.1">
    <property type="nucleotide sequence ID" value="XM_504483.3"/>
</dbReference>
<organism evidence="9 10">
    <name type="scientific">Yarrowia lipolytica</name>
    <name type="common">Candida lipolytica</name>
    <dbReference type="NCBI Taxonomy" id="4952"/>
    <lineage>
        <taxon>Eukaryota</taxon>
        <taxon>Fungi</taxon>
        <taxon>Dikarya</taxon>
        <taxon>Ascomycota</taxon>
        <taxon>Saccharomycotina</taxon>
        <taxon>Dipodascomycetes</taxon>
        <taxon>Dipodascales</taxon>
        <taxon>Dipodascales incertae sedis</taxon>
        <taxon>Yarrowia</taxon>
    </lineage>
</organism>
<feature type="region of interest" description="Disordered" evidence="8">
    <location>
        <begin position="46"/>
        <end position="136"/>
    </location>
</feature>